<feature type="region of interest" description="Disordered" evidence="1">
    <location>
        <begin position="194"/>
        <end position="214"/>
    </location>
</feature>
<reference evidence="3 4" key="1">
    <citation type="submission" date="2022-10" db="EMBL/GenBank/DDBJ databases">
        <title>Defluviimonas sp. CAU 1641 isolated from mud.</title>
        <authorList>
            <person name="Kim W."/>
        </authorList>
    </citation>
    <scope>NUCLEOTIDE SEQUENCE [LARGE SCALE GENOMIC DNA]</scope>
    <source>
        <strain evidence="3 4">CAU 1641</strain>
    </source>
</reference>
<feature type="region of interest" description="Disordered" evidence="1">
    <location>
        <begin position="329"/>
        <end position="375"/>
    </location>
</feature>
<name>A0ABT3J4G4_9RHOB</name>
<proteinExistence type="predicted"/>
<protein>
    <submittedName>
        <fullName evidence="3">Uncharacterized protein</fullName>
    </submittedName>
</protein>
<keyword evidence="4" id="KW-1185">Reference proteome</keyword>
<gene>
    <name evidence="3" type="ORF">OM960_13330</name>
</gene>
<dbReference type="Proteomes" id="UP001207582">
    <property type="component" value="Unassembled WGS sequence"/>
</dbReference>
<keyword evidence="2" id="KW-0732">Signal</keyword>
<feature type="region of interest" description="Disordered" evidence="1">
    <location>
        <begin position="130"/>
        <end position="158"/>
    </location>
</feature>
<evidence type="ECO:0000256" key="1">
    <source>
        <dbReference type="SAM" id="MobiDB-lite"/>
    </source>
</evidence>
<feature type="chain" id="PRO_5047333353" evidence="2">
    <location>
        <begin position="29"/>
        <end position="375"/>
    </location>
</feature>
<organism evidence="3 4">
    <name type="scientific">Defluviimonas salinarum</name>
    <dbReference type="NCBI Taxonomy" id="2992147"/>
    <lineage>
        <taxon>Bacteria</taxon>
        <taxon>Pseudomonadati</taxon>
        <taxon>Pseudomonadota</taxon>
        <taxon>Alphaproteobacteria</taxon>
        <taxon>Rhodobacterales</taxon>
        <taxon>Paracoccaceae</taxon>
        <taxon>Albidovulum</taxon>
    </lineage>
</organism>
<evidence type="ECO:0000313" key="4">
    <source>
        <dbReference type="Proteomes" id="UP001207582"/>
    </source>
</evidence>
<dbReference type="RefSeq" id="WP_264772301.1">
    <property type="nucleotide sequence ID" value="NZ_JAPDOG010000011.1"/>
</dbReference>
<evidence type="ECO:0000313" key="3">
    <source>
        <dbReference type="EMBL" id="MCW3782568.1"/>
    </source>
</evidence>
<evidence type="ECO:0000256" key="2">
    <source>
        <dbReference type="SAM" id="SignalP"/>
    </source>
</evidence>
<feature type="signal peptide" evidence="2">
    <location>
        <begin position="1"/>
        <end position="28"/>
    </location>
</feature>
<accession>A0ABT3J4G4</accession>
<comment type="caution">
    <text evidence="3">The sequence shown here is derived from an EMBL/GenBank/DDBJ whole genome shotgun (WGS) entry which is preliminary data.</text>
</comment>
<dbReference type="PROSITE" id="PS51257">
    <property type="entry name" value="PROKAR_LIPOPROTEIN"/>
    <property type="match status" value="1"/>
</dbReference>
<dbReference type="EMBL" id="JAPDOG010000011">
    <property type="protein sequence ID" value="MCW3782568.1"/>
    <property type="molecule type" value="Genomic_DNA"/>
</dbReference>
<sequence>MKPVQSTAGWIVGIGCALMAAAAPLAFAQEAAPDLPPFILPDETPADPAVVGGLTDEWARRIVATNGKAAEAAVAEDPSHRVIEMIRGRIAERYVADDGDIDLERVSALLSGDYLGDYTRERQMDGPVQFSNGVFSPAIPDASEPPEPAPSAPASEGFSDFILSPEAIRAMSQMSPDQIEAIALMAQMMKDPESANINPQRDLGGVPSLSDELAGRSPEELLAELSEDAPRQPRVVDVGNGRDVTLEGWEVTVDATGAISVGNVALPGSGFEVAVGTVVGQFGRVTEISSIPGDIYVEFETGDRIAGRQASLTDGVPALDLSDEPVTGGEILVSGAAPGAETDTGAPEEAVQAEMPSSPYAPVSSPRPQPRSRRL</sequence>